<evidence type="ECO:0000313" key="2">
    <source>
        <dbReference type="Proteomes" id="UP000636800"/>
    </source>
</evidence>
<evidence type="ECO:0000313" key="1">
    <source>
        <dbReference type="EMBL" id="KAG0464408.1"/>
    </source>
</evidence>
<dbReference type="EMBL" id="JADCNL010000010">
    <property type="protein sequence ID" value="KAG0464408.1"/>
    <property type="molecule type" value="Genomic_DNA"/>
</dbReference>
<keyword evidence="2" id="KW-1185">Reference proteome</keyword>
<sequence>MESAASLTLASQKRCTDECLSRTFNPLSNQVLKEYYTLVQKSNATQRLSYSTDDQSSLEAFTAAVKHEGMFFPFSCHSLEVLWQFKTIFGYIYSARLSLIVKRGDLGFWLYNPHFMKKHQLLLLWMERGTDVVQNCARVKLQQVCMA</sequence>
<dbReference type="Proteomes" id="UP000636800">
    <property type="component" value="Chromosome 10"/>
</dbReference>
<reference evidence="1 2" key="1">
    <citation type="journal article" date="2020" name="Nat. Food">
        <title>A phased Vanilla planifolia genome enables genetic improvement of flavour and production.</title>
        <authorList>
            <person name="Hasing T."/>
            <person name="Tang H."/>
            <person name="Brym M."/>
            <person name="Khazi F."/>
            <person name="Huang T."/>
            <person name="Chambers A.H."/>
        </authorList>
    </citation>
    <scope>NUCLEOTIDE SEQUENCE [LARGE SCALE GENOMIC DNA]</scope>
    <source>
        <tissue evidence="1">Leaf</tissue>
    </source>
</reference>
<comment type="caution">
    <text evidence="1">The sequence shown here is derived from an EMBL/GenBank/DDBJ whole genome shotgun (WGS) entry which is preliminary data.</text>
</comment>
<proteinExistence type="predicted"/>
<gene>
    <name evidence="1" type="ORF">HPP92_020477</name>
</gene>
<dbReference type="AlphaFoldDB" id="A0A835UK52"/>
<accession>A0A835UK52</accession>
<name>A0A835UK52_VANPL</name>
<protein>
    <submittedName>
        <fullName evidence="1">Uncharacterized protein</fullName>
    </submittedName>
</protein>
<dbReference type="OrthoDB" id="10252754at2759"/>
<organism evidence="1 2">
    <name type="scientific">Vanilla planifolia</name>
    <name type="common">Vanilla</name>
    <dbReference type="NCBI Taxonomy" id="51239"/>
    <lineage>
        <taxon>Eukaryota</taxon>
        <taxon>Viridiplantae</taxon>
        <taxon>Streptophyta</taxon>
        <taxon>Embryophyta</taxon>
        <taxon>Tracheophyta</taxon>
        <taxon>Spermatophyta</taxon>
        <taxon>Magnoliopsida</taxon>
        <taxon>Liliopsida</taxon>
        <taxon>Asparagales</taxon>
        <taxon>Orchidaceae</taxon>
        <taxon>Vanilloideae</taxon>
        <taxon>Vanilleae</taxon>
        <taxon>Vanilla</taxon>
    </lineage>
</organism>